<gene>
    <name evidence="1" type="ORF">HMPREF1983_00952</name>
</gene>
<dbReference type="HOGENOM" id="CLU_1576243_0_0_9"/>
<dbReference type="Pfam" id="PF08761">
    <property type="entry name" value="dUTPase_2"/>
    <property type="match status" value="1"/>
</dbReference>
<dbReference type="eggNOG" id="COG4508">
    <property type="taxonomic scope" value="Bacteria"/>
</dbReference>
<dbReference type="RefSeq" id="WP_021753608.1">
    <property type="nucleotide sequence ID" value="NZ_KI271873.1"/>
</dbReference>
<dbReference type="SUPFAM" id="SSF101386">
    <property type="entry name" value="all-alpha NTP pyrophosphatases"/>
    <property type="match status" value="1"/>
</dbReference>
<protein>
    <submittedName>
        <fullName evidence="1">dUTP diphosphatase</fullName>
    </submittedName>
</protein>
<organism evidence="1 2">
    <name type="scientific">Gemella bergeri ATCC 700627</name>
    <dbReference type="NCBI Taxonomy" id="1321820"/>
    <lineage>
        <taxon>Bacteria</taxon>
        <taxon>Bacillati</taxon>
        <taxon>Bacillota</taxon>
        <taxon>Bacilli</taxon>
        <taxon>Bacillales</taxon>
        <taxon>Gemellaceae</taxon>
        <taxon>Gemella</taxon>
    </lineage>
</organism>
<comment type="caution">
    <text evidence="1">The sequence shown here is derived from an EMBL/GenBank/DDBJ whole genome shotgun (WGS) entry which is preliminary data.</text>
</comment>
<dbReference type="AlphaFoldDB" id="U2QNQ7"/>
<evidence type="ECO:0000313" key="1">
    <source>
        <dbReference type="EMBL" id="ERK57849.1"/>
    </source>
</evidence>
<accession>U2QNQ7</accession>
<dbReference type="Proteomes" id="UP000016637">
    <property type="component" value="Unassembled WGS sequence"/>
</dbReference>
<sequence>MNTYELHDKLIELQSLQCEVDAHVEIWKRENITTALHEEFHEWYNTLELFKDWKKNRGKSKEVQLEELADCLAFALSLLNDDKRNLSLMRCIFITKRMENNSHQKGMLNEISKGYLFAKRVINTVFVQESEMAIELILDIAMLYYSLEDLFEAYERKSKINIQRQKENY</sequence>
<name>U2QNQ7_9BACL</name>
<evidence type="ECO:0000313" key="2">
    <source>
        <dbReference type="Proteomes" id="UP000016637"/>
    </source>
</evidence>
<dbReference type="EMBL" id="AWVP01000059">
    <property type="protein sequence ID" value="ERK57849.1"/>
    <property type="molecule type" value="Genomic_DNA"/>
</dbReference>
<dbReference type="PATRIC" id="fig|1321820.3.peg.925"/>
<dbReference type="Gene3D" id="1.10.4010.10">
    <property type="entry name" value="Type II deoxyuridine triphosphatase"/>
    <property type="match status" value="1"/>
</dbReference>
<keyword evidence="2" id="KW-1185">Reference proteome</keyword>
<dbReference type="InterPro" id="IPR014871">
    <property type="entry name" value="dUTPase/dCTP_pyrophosphatase"/>
</dbReference>
<reference evidence="1 2" key="1">
    <citation type="submission" date="2013-08" db="EMBL/GenBank/DDBJ databases">
        <authorList>
            <person name="Weinstock G."/>
            <person name="Sodergren E."/>
            <person name="Wylie T."/>
            <person name="Fulton L."/>
            <person name="Fulton R."/>
            <person name="Fronick C."/>
            <person name="O'Laughlin M."/>
            <person name="Godfrey J."/>
            <person name="Miner T."/>
            <person name="Herter B."/>
            <person name="Appelbaum E."/>
            <person name="Cordes M."/>
            <person name="Lek S."/>
            <person name="Wollam A."/>
            <person name="Pepin K.H."/>
            <person name="Palsikar V.B."/>
            <person name="Mitreva M."/>
            <person name="Wilson R.K."/>
        </authorList>
    </citation>
    <scope>NUCLEOTIDE SEQUENCE [LARGE SCALE GENOMIC DNA]</scope>
    <source>
        <strain evidence="1 2">ATCC 700627</strain>
    </source>
</reference>
<proteinExistence type="predicted"/>